<dbReference type="EMBL" id="JAMRYM010000057">
    <property type="protein sequence ID" value="MCM6763286.1"/>
    <property type="molecule type" value="Genomic_DNA"/>
</dbReference>
<dbReference type="SUPFAM" id="SSF55811">
    <property type="entry name" value="Nudix"/>
    <property type="match status" value="1"/>
</dbReference>
<keyword evidence="3" id="KW-1185">Reference proteome</keyword>
<proteinExistence type="predicted"/>
<accession>A0A9X2IT25</accession>
<evidence type="ECO:0000259" key="1">
    <source>
        <dbReference type="PROSITE" id="PS51462"/>
    </source>
</evidence>
<evidence type="ECO:0000313" key="2">
    <source>
        <dbReference type="EMBL" id="MCM6763286.1"/>
    </source>
</evidence>
<comment type="caution">
    <text evidence="2">The sequence shown here is derived from an EMBL/GenBank/DDBJ whole genome shotgun (WGS) entry which is preliminary data.</text>
</comment>
<dbReference type="Gene3D" id="3.90.79.10">
    <property type="entry name" value="Nucleoside Triphosphate Pyrophosphohydrolase"/>
    <property type="match status" value="1"/>
</dbReference>
<evidence type="ECO:0000313" key="3">
    <source>
        <dbReference type="Proteomes" id="UP001155240"/>
    </source>
</evidence>
<dbReference type="PROSITE" id="PS51462">
    <property type="entry name" value="NUDIX"/>
    <property type="match status" value="1"/>
</dbReference>
<dbReference type="RefSeq" id="WP_251946301.1">
    <property type="nucleotide sequence ID" value="NZ_JAMRYM010000057.1"/>
</dbReference>
<organism evidence="2 3">
    <name type="scientific">Rathayibacter rubneri</name>
    <dbReference type="NCBI Taxonomy" id="2950106"/>
    <lineage>
        <taxon>Bacteria</taxon>
        <taxon>Bacillati</taxon>
        <taxon>Actinomycetota</taxon>
        <taxon>Actinomycetes</taxon>
        <taxon>Micrococcales</taxon>
        <taxon>Microbacteriaceae</taxon>
        <taxon>Rathayibacter</taxon>
    </lineage>
</organism>
<reference evidence="2" key="1">
    <citation type="submission" date="2022-06" db="EMBL/GenBank/DDBJ databases">
        <title>Whole genome shotgun sequencing (WGS) of Rathayibacter sp. ZW T2_19, isolated from stored onions (Allium cepa).</title>
        <authorList>
            <person name="Stoll D.A."/>
            <person name="Huch M."/>
        </authorList>
    </citation>
    <scope>NUCLEOTIDE SEQUENCE</scope>
    <source>
        <strain evidence="2">ZW T2_19</strain>
    </source>
</reference>
<sequence>MTSRAAALALDLQEWAAPAPLVGLRAEYLAFLAEHGDGALERSLGPEHVTASCFVLSPELDRVLLCFHRKGRFWVQLGGHIEPGDASVADAALREAREESGVASLTPLGSLPLDLDRHGLGGGFGRCARHWDIGYGAIADPSAPVAVSDESEDVAWFAVDALPEAVPPGFAGRLAGAVRAARAVARP</sequence>
<gene>
    <name evidence="2" type="ORF">NB037_12740</name>
</gene>
<feature type="domain" description="Nudix hydrolase" evidence="1">
    <location>
        <begin position="46"/>
        <end position="180"/>
    </location>
</feature>
<dbReference type="InterPro" id="IPR015797">
    <property type="entry name" value="NUDIX_hydrolase-like_dom_sf"/>
</dbReference>
<dbReference type="Pfam" id="PF00293">
    <property type="entry name" value="NUDIX"/>
    <property type="match status" value="1"/>
</dbReference>
<dbReference type="InterPro" id="IPR000086">
    <property type="entry name" value="NUDIX_hydrolase_dom"/>
</dbReference>
<dbReference type="AlphaFoldDB" id="A0A9X2IT25"/>
<name>A0A9X2IT25_9MICO</name>
<dbReference type="CDD" id="cd03674">
    <property type="entry name" value="NUDIX_Hydrolase"/>
    <property type="match status" value="1"/>
</dbReference>
<dbReference type="Proteomes" id="UP001155240">
    <property type="component" value="Unassembled WGS sequence"/>
</dbReference>
<protein>
    <submittedName>
        <fullName evidence="2">NUDIX domain-containing protein</fullName>
    </submittedName>
</protein>